<dbReference type="GO" id="GO:0005524">
    <property type="term" value="F:ATP binding"/>
    <property type="evidence" value="ECO:0007669"/>
    <property type="project" value="UniProtKB-KW"/>
</dbReference>
<dbReference type="Pfam" id="PF02518">
    <property type="entry name" value="HATPase_c"/>
    <property type="match status" value="1"/>
</dbReference>
<dbReference type="InterPro" id="IPR003661">
    <property type="entry name" value="HisK_dim/P_dom"/>
</dbReference>
<evidence type="ECO:0000256" key="10">
    <source>
        <dbReference type="ARBA" id="ARBA00023136"/>
    </source>
</evidence>
<evidence type="ECO:0000256" key="8">
    <source>
        <dbReference type="ARBA" id="ARBA00022840"/>
    </source>
</evidence>
<dbReference type="RefSeq" id="WP_145344087.1">
    <property type="nucleotide sequence ID" value="NZ_CP036261.1"/>
</dbReference>
<dbReference type="InterPro" id="IPR036890">
    <property type="entry name" value="HATPase_C_sf"/>
</dbReference>
<dbReference type="PROSITE" id="PS50110">
    <property type="entry name" value="RESPONSE_REGULATORY"/>
    <property type="match status" value="1"/>
</dbReference>
<dbReference type="FunFam" id="3.30.565.10:FF:000010">
    <property type="entry name" value="Sensor histidine kinase RcsC"/>
    <property type="match status" value="1"/>
</dbReference>
<accession>A0A517LYC5</accession>
<dbReference type="NCBIfam" id="TIGR00229">
    <property type="entry name" value="sensory_box"/>
    <property type="match status" value="1"/>
</dbReference>
<dbReference type="InterPro" id="IPR004358">
    <property type="entry name" value="Sig_transdc_His_kin-like_C"/>
</dbReference>
<dbReference type="PANTHER" id="PTHR45339:SF1">
    <property type="entry name" value="HYBRID SIGNAL TRANSDUCTION HISTIDINE KINASE J"/>
    <property type="match status" value="1"/>
</dbReference>
<dbReference type="SUPFAM" id="SSF52172">
    <property type="entry name" value="CheY-like"/>
    <property type="match status" value="1"/>
</dbReference>
<evidence type="ECO:0000256" key="9">
    <source>
        <dbReference type="ARBA" id="ARBA00023012"/>
    </source>
</evidence>
<name>A0A517LYC5_9BACT</name>
<dbReference type="PANTHER" id="PTHR45339">
    <property type="entry name" value="HYBRID SIGNAL TRANSDUCTION HISTIDINE KINASE J"/>
    <property type="match status" value="1"/>
</dbReference>
<keyword evidence="11" id="KW-0131">Cell cycle</keyword>
<evidence type="ECO:0000256" key="7">
    <source>
        <dbReference type="ARBA" id="ARBA00022777"/>
    </source>
</evidence>
<feature type="coiled-coil region" evidence="13">
    <location>
        <begin position="272"/>
        <end position="299"/>
    </location>
</feature>
<dbReference type="InterPro" id="IPR036097">
    <property type="entry name" value="HisK_dim/P_sf"/>
</dbReference>
<evidence type="ECO:0000256" key="5">
    <source>
        <dbReference type="ARBA" id="ARBA00022679"/>
    </source>
</evidence>
<evidence type="ECO:0000256" key="3">
    <source>
        <dbReference type="ARBA" id="ARBA00012438"/>
    </source>
</evidence>
<dbReference type="SMART" id="SM00448">
    <property type="entry name" value="REC"/>
    <property type="match status" value="1"/>
</dbReference>
<dbReference type="Gene3D" id="3.30.450.20">
    <property type="entry name" value="PAS domain"/>
    <property type="match status" value="1"/>
</dbReference>
<sequence>MNSLEPSSDISQRVAIFAPTPQDAKICKQILDDVQIEADFCSSIEQLCDAIEAGVGVGLVGEDHLGNAQMQRLHDVLSRQPEWSDFPVLVLLGTEELSSQRVEQLLSLGNVTLVPCPLRIAVFVSKLRARLRDRRRQYAVRDLLIERRRAVEAAAVDARRLRLALQAGQMGVWEWSQKELYWSPMFYDLFGFEKAVVPNPERCFERVHEEDREALVSQWTSSLEHGTDLRLEFRIAHPQLGQRWLSAVGEPVRSKSGRVLRHSGIVWDVTQRHESEAALLEAREQAESANRAKSEFLANMSHEIRTPMTAILGYIDLIDEKVDHEETRDHIDTVRRNGKFLLAIINDILDLSKIEAGKFDLAVEPFSPNRLIEDVRSIMNVRAAESQIDLHINYEGLVPETIQTDPKRLKQILINLVGNAIKFTDRGSVTLSVSYARSSNRVLFQVADTGIGMTTRQINRLFQPFSQADSSVSRTFGGTGLGLAISQRLASIMGGEISVESEPGEGSCFAVSIDPGDLTNTRLVPLRPFEDVPVSESSSDVSPLTCSVLLVDDRRDIRFLASRLLSNAGATITEAEDGQEAVDKMQEMLRNDRVVDLILLDMQMPRLDGYRTADQLRRLGYKGPIIALTADAMQGDMDRCIQCGCNDYLSKPIDSALLLEKVRSFVGSEFRL</sequence>
<dbReference type="InterPro" id="IPR013655">
    <property type="entry name" value="PAS_fold_3"/>
</dbReference>
<keyword evidence="10" id="KW-0472">Membrane</keyword>
<reference evidence="18 19" key="1">
    <citation type="submission" date="2019-02" db="EMBL/GenBank/DDBJ databases">
        <title>Deep-cultivation of Planctomycetes and their phenomic and genomic characterization uncovers novel biology.</title>
        <authorList>
            <person name="Wiegand S."/>
            <person name="Jogler M."/>
            <person name="Boedeker C."/>
            <person name="Pinto D."/>
            <person name="Vollmers J."/>
            <person name="Rivas-Marin E."/>
            <person name="Kohn T."/>
            <person name="Peeters S.H."/>
            <person name="Heuer A."/>
            <person name="Rast P."/>
            <person name="Oberbeckmann S."/>
            <person name="Bunk B."/>
            <person name="Jeske O."/>
            <person name="Meyerdierks A."/>
            <person name="Storesund J.E."/>
            <person name="Kallscheuer N."/>
            <person name="Luecker S."/>
            <person name="Lage O.M."/>
            <person name="Pohl T."/>
            <person name="Merkel B.J."/>
            <person name="Hornburger P."/>
            <person name="Mueller R.-W."/>
            <person name="Bruemmer F."/>
            <person name="Labrenz M."/>
            <person name="Spormann A.M."/>
            <person name="Op den Camp H."/>
            <person name="Overmann J."/>
            <person name="Amann R."/>
            <person name="Jetten M.S.M."/>
            <person name="Mascher T."/>
            <person name="Medema M.H."/>
            <person name="Devos D.P."/>
            <person name="Kaster A.-K."/>
            <person name="Ovreas L."/>
            <person name="Rohde M."/>
            <person name="Galperin M.Y."/>
            <person name="Jogler C."/>
        </authorList>
    </citation>
    <scope>NUCLEOTIDE SEQUENCE [LARGE SCALE GENOMIC DNA]</scope>
    <source>
        <strain evidence="18 19">EC9</strain>
    </source>
</reference>
<dbReference type="InterPro" id="IPR011006">
    <property type="entry name" value="CheY-like_superfamily"/>
</dbReference>
<dbReference type="SMART" id="SM00388">
    <property type="entry name" value="HisKA"/>
    <property type="match status" value="1"/>
</dbReference>
<dbReference type="Gene3D" id="3.30.565.10">
    <property type="entry name" value="Histidine kinase-like ATPase, C-terminal domain"/>
    <property type="match status" value="1"/>
</dbReference>
<evidence type="ECO:0000256" key="6">
    <source>
        <dbReference type="ARBA" id="ARBA00022741"/>
    </source>
</evidence>
<feature type="domain" description="Response regulatory" evidence="15">
    <location>
        <begin position="547"/>
        <end position="666"/>
    </location>
</feature>
<dbReference type="Pfam" id="PF00072">
    <property type="entry name" value="Response_reg"/>
    <property type="match status" value="1"/>
</dbReference>
<dbReference type="InterPro" id="IPR000014">
    <property type="entry name" value="PAS"/>
</dbReference>
<evidence type="ECO:0000313" key="19">
    <source>
        <dbReference type="Proteomes" id="UP000319557"/>
    </source>
</evidence>
<dbReference type="KEGG" id="ruv:EC9_17920"/>
<evidence type="ECO:0000256" key="1">
    <source>
        <dbReference type="ARBA" id="ARBA00000085"/>
    </source>
</evidence>
<dbReference type="InterPro" id="IPR003594">
    <property type="entry name" value="HATPase_dom"/>
</dbReference>
<dbReference type="InterPro" id="IPR001789">
    <property type="entry name" value="Sig_transdc_resp-reg_receiver"/>
</dbReference>
<keyword evidence="6" id="KW-0547">Nucleotide-binding</keyword>
<dbReference type="SMART" id="SM00387">
    <property type="entry name" value="HATPase_c"/>
    <property type="match status" value="1"/>
</dbReference>
<keyword evidence="4 12" id="KW-0597">Phosphoprotein</keyword>
<keyword evidence="13" id="KW-0175">Coiled coil</keyword>
<dbReference type="Pfam" id="PF00512">
    <property type="entry name" value="HisKA"/>
    <property type="match status" value="1"/>
</dbReference>
<dbReference type="PROSITE" id="PS50112">
    <property type="entry name" value="PAS"/>
    <property type="match status" value="1"/>
</dbReference>
<dbReference type="FunFam" id="1.10.287.130:FF:000038">
    <property type="entry name" value="Sensory transduction histidine kinase"/>
    <property type="match status" value="1"/>
</dbReference>
<feature type="domain" description="PAC" evidence="17">
    <location>
        <begin position="229"/>
        <end position="281"/>
    </location>
</feature>
<dbReference type="CDD" id="cd00130">
    <property type="entry name" value="PAS"/>
    <property type="match status" value="1"/>
</dbReference>
<evidence type="ECO:0000256" key="4">
    <source>
        <dbReference type="ARBA" id="ARBA00022553"/>
    </source>
</evidence>
<evidence type="ECO:0000259" key="14">
    <source>
        <dbReference type="PROSITE" id="PS50109"/>
    </source>
</evidence>
<dbReference type="PROSITE" id="PS50113">
    <property type="entry name" value="PAC"/>
    <property type="match status" value="1"/>
</dbReference>
<dbReference type="PRINTS" id="PR00344">
    <property type="entry name" value="BCTRLSENSOR"/>
</dbReference>
<protein>
    <recommendedName>
        <fullName evidence="3">histidine kinase</fullName>
        <ecNumber evidence="3">2.7.13.3</ecNumber>
    </recommendedName>
</protein>
<comment type="catalytic activity">
    <reaction evidence="1">
        <text>ATP + protein L-histidine = ADP + protein N-phospho-L-histidine.</text>
        <dbReference type="EC" id="2.7.13.3"/>
    </reaction>
</comment>
<evidence type="ECO:0000259" key="15">
    <source>
        <dbReference type="PROSITE" id="PS50110"/>
    </source>
</evidence>
<dbReference type="CDD" id="cd16922">
    <property type="entry name" value="HATPase_EvgS-ArcB-TorS-like"/>
    <property type="match status" value="1"/>
</dbReference>
<evidence type="ECO:0000256" key="2">
    <source>
        <dbReference type="ARBA" id="ARBA00004370"/>
    </source>
</evidence>
<feature type="domain" description="Histidine kinase" evidence="14">
    <location>
        <begin position="299"/>
        <end position="517"/>
    </location>
</feature>
<keyword evidence="8" id="KW-0067">ATP-binding</keyword>
<evidence type="ECO:0000256" key="12">
    <source>
        <dbReference type="PROSITE-ProRule" id="PRU00169"/>
    </source>
</evidence>
<dbReference type="InterPro" id="IPR005467">
    <property type="entry name" value="His_kinase_dom"/>
</dbReference>
<dbReference type="Gene3D" id="2.10.70.100">
    <property type="match status" value="1"/>
</dbReference>
<evidence type="ECO:0000256" key="11">
    <source>
        <dbReference type="ARBA" id="ARBA00023306"/>
    </source>
</evidence>
<proteinExistence type="predicted"/>
<gene>
    <name evidence="18" type="primary">luxQ_1</name>
    <name evidence="18" type="ORF">EC9_17920</name>
</gene>
<dbReference type="Gene3D" id="3.40.50.2300">
    <property type="match status" value="1"/>
</dbReference>
<organism evidence="18 19">
    <name type="scientific">Rosistilla ulvae</name>
    <dbReference type="NCBI Taxonomy" id="1930277"/>
    <lineage>
        <taxon>Bacteria</taxon>
        <taxon>Pseudomonadati</taxon>
        <taxon>Planctomycetota</taxon>
        <taxon>Planctomycetia</taxon>
        <taxon>Pirellulales</taxon>
        <taxon>Pirellulaceae</taxon>
        <taxon>Rosistilla</taxon>
    </lineage>
</organism>
<dbReference type="SUPFAM" id="SSF47384">
    <property type="entry name" value="Homodimeric domain of signal transducing histidine kinase"/>
    <property type="match status" value="1"/>
</dbReference>
<dbReference type="AlphaFoldDB" id="A0A517LYC5"/>
<dbReference type="SMART" id="SM00091">
    <property type="entry name" value="PAS"/>
    <property type="match status" value="1"/>
</dbReference>
<dbReference type="SUPFAM" id="SSF55874">
    <property type="entry name" value="ATPase domain of HSP90 chaperone/DNA topoisomerase II/histidine kinase"/>
    <property type="match status" value="1"/>
</dbReference>
<dbReference type="CDD" id="cd00082">
    <property type="entry name" value="HisKA"/>
    <property type="match status" value="1"/>
</dbReference>
<keyword evidence="9" id="KW-0902">Two-component regulatory system</keyword>
<dbReference type="GO" id="GO:0000155">
    <property type="term" value="F:phosphorelay sensor kinase activity"/>
    <property type="evidence" value="ECO:0007669"/>
    <property type="project" value="InterPro"/>
</dbReference>
<dbReference type="Pfam" id="PF08447">
    <property type="entry name" value="PAS_3"/>
    <property type="match status" value="1"/>
</dbReference>
<feature type="domain" description="PAS" evidence="16">
    <location>
        <begin position="180"/>
        <end position="226"/>
    </location>
</feature>
<keyword evidence="5 18" id="KW-0808">Transferase</keyword>
<dbReference type="CDD" id="cd17546">
    <property type="entry name" value="REC_hyHK_CKI1_RcsC-like"/>
    <property type="match status" value="1"/>
</dbReference>
<dbReference type="OrthoDB" id="9803190at2"/>
<dbReference type="EMBL" id="CP036261">
    <property type="protein sequence ID" value="QDS87613.1"/>
    <property type="molecule type" value="Genomic_DNA"/>
</dbReference>
<dbReference type="EC" id="2.7.13.3" evidence="3"/>
<keyword evidence="19" id="KW-1185">Reference proteome</keyword>
<comment type="subcellular location">
    <subcellularLocation>
        <location evidence="2">Membrane</location>
    </subcellularLocation>
</comment>
<dbReference type="InterPro" id="IPR035965">
    <property type="entry name" value="PAS-like_dom_sf"/>
</dbReference>
<dbReference type="Gene3D" id="1.10.287.130">
    <property type="match status" value="1"/>
</dbReference>
<feature type="modified residue" description="4-aspartylphosphate" evidence="12">
    <location>
        <position position="601"/>
    </location>
</feature>
<dbReference type="PROSITE" id="PS50109">
    <property type="entry name" value="HIS_KIN"/>
    <property type="match status" value="1"/>
</dbReference>
<dbReference type="InterPro" id="IPR000700">
    <property type="entry name" value="PAS-assoc_C"/>
</dbReference>
<keyword evidence="7 18" id="KW-0418">Kinase</keyword>
<dbReference type="GO" id="GO:0016020">
    <property type="term" value="C:membrane"/>
    <property type="evidence" value="ECO:0007669"/>
    <property type="project" value="UniProtKB-SubCell"/>
</dbReference>
<dbReference type="Proteomes" id="UP000319557">
    <property type="component" value="Chromosome"/>
</dbReference>
<evidence type="ECO:0000259" key="16">
    <source>
        <dbReference type="PROSITE" id="PS50112"/>
    </source>
</evidence>
<evidence type="ECO:0000256" key="13">
    <source>
        <dbReference type="SAM" id="Coils"/>
    </source>
</evidence>
<evidence type="ECO:0000313" key="18">
    <source>
        <dbReference type="EMBL" id="QDS87613.1"/>
    </source>
</evidence>
<dbReference type="SUPFAM" id="SSF55785">
    <property type="entry name" value="PYP-like sensor domain (PAS domain)"/>
    <property type="match status" value="1"/>
</dbReference>
<evidence type="ECO:0000259" key="17">
    <source>
        <dbReference type="PROSITE" id="PS50113"/>
    </source>
</evidence>